<evidence type="ECO:0000313" key="2">
    <source>
        <dbReference type="EnsemblFungi" id="CEF87935"/>
    </source>
</evidence>
<accession>A0A0E0SNC2</accession>
<protein>
    <submittedName>
        <fullName evidence="1">Chromosome 3, complete genome</fullName>
    </submittedName>
</protein>
<organism evidence="1 3">
    <name type="scientific">Gibberella zeae (strain ATCC MYA-4620 / CBS 123657 / FGSC 9075 / NRRL 31084 / PH-1)</name>
    <name type="common">Wheat head blight fungus</name>
    <name type="synonym">Fusarium graminearum</name>
    <dbReference type="NCBI Taxonomy" id="229533"/>
    <lineage>
        <taxon>Eukaryota</taxon>
        <taxon>Fungi</taxon>
        <taxon>Dikarya</taxon>
        <taxon>Ascomycota</taxon>
        <taxon>Pezizomycotina</taxon>
        <taxon>Sordariomycetes</taxon>
        <taxon>Hypocreomycetidae</taxon>
        <taxon>Hypocreales</taxon>
        <taxon>Nectriaceae</taxon>
        <taxon>Fusarium</taxon>
    </lineage>
</organism>
<dbReference type="VEuPathDB" id="FungiDB:FGRAMPH1_01G21021"/>
<dbReference type="InParanoid" id="A0A098E1G9"/>
<reference evidence="1 3" key="3">
    <citation type="journal article" date="2015" name="BMC Genomics">
        <title>The completed genome sequence of the pathogenic ascomycete fungus Fusarium graminearum.</title>
        <authorList>
            <person name="King R."/>
            <person name="Urban M."/>
            <person name="Hammond-Kosack M.C."/>
            <person name="Hassani-Pak K."/>
            <person name="Hammond-Kosack K.E."/>
        </authorList>
    </citation>
    <scope>NUCLEOTIDE SEQUENCE [LARGE SCALE GENOMIC DNA]</scope>
    <source>
        <strain evidence="3">ATCC MYA-4620 / CBS 123657 / FGSC 9075 / NRRL 31084 / PH-1</strain>
        <strain evidence="1">PH-1</strain>
    </source>
</reference>
<gene>
    <name evidence="1" type="ORF">FGRAMPH1_01T21021</name>
</gene>
<evidence type="ECO:0000313" key="3">
    <source>
        <dbReference type="Proteomes" id="UP000070720"/>
    </source>
</evidence>
<dbReference type="Proteomes" id="UP000070720">
    <property type="component" value="Chromosome 3"/>
</dbReference>
<keyword evidence="3" id="KW-1185">Reference proteome</keyword>
<proteinExistence type="predicted"/>
<reference evidence="2 3" key="2">
    <citation type="journal article" date="2010" name="Nature">
        <title>Comparative genomics reveals mobile pathogenicity chromosomes in Fusarium.</title>
        <authorList>
            <person name="Ma L.J."/>
            <person name="van der Does H.C."/>
            <person name="Borkovich K.A."/>
            <person name="Coleman J.J."/>
            <person name="Daboussi M.J."/>
            <person name="Di Pietro A."/>
            <person name="Dufresne M."/>
            <person name="Freitag M."/>
            <person name="Grabherr M."/>
            <person name="Henrissat B."/>
            <person name="Houterman P.M."/>
            <person name="Kang S."/>
            <person name="Shim W.B."/>
            <person name="Woloshuk C."/>
            <person name="Xie X."/>
            <person name="Xu J.R."/>
            <person name="Antoniw J."/>
            <person name="Baker S.E."/>
            <person name="Bluhm B.H."/>
            <person name="Breakspear A."/>
            <person name="Brown D.W."/>
            <person name="Butchko R.A."/>
            <person name="Chapman S."/>
            <person name="Coulson R."/>
            <person name="Coutinho P.M."/>
            <person name="Danchin E.G."/>
            <person name="Diener A."/>
            <person name="Gale L.R."/>
            <person name="Gardiner D.M."/>
            <person name="Goff S."/>
            <person name="Hammond-Kosack K.E."/>
            <person name="Hilburn K."/>
            <person name="Hua-Van A."/>
            <person name="Jonkers W."/>
            <person name="Kazan K."/>
            <person name="Kodira C.D."/>
            <person name="Koehrsen M."/>
            <person name="Kumar L."/>
            <person name="Lee Y.H."/>
            <person name="Li L."/>
            <person name="Manners J.M."/>
            <person name="Miranda-Saavedra D."/>
            <person name="Mukherjee M."/>
            <person name="Park G."/>
            <person name="Park J."/>
            <person name="Park S.Y."/>
            <person name="Proctor R.H."/>
            <person name="Regev A."/>
            <person name="Ruiz-Roldan M.C."/>
            <person name="Sain D."/>
            <person name="Sakthikumar S."/>
            <person name="Sykes S."/>
            <person name="Schwartz D.C."/>
            <person name="Turgeon B.G."/>
            <person name="Wapinski I."/>
            <person name="Yoder O."/>
            <person name="Young S."/>
            <person name="Zeng Q."/>
            <person name="Zhou S."/>
            <person name="Galagan J."/>
            <person name="Cuomo C.A."/>
            <person name="Kistler H.C."/>
            <person name="Rep M."/>
        </authorList>
    </citation>
    <scope>GENOME REANNOTATION</scope>
    <source>
        <strain evidence="3">ATCC MYA-4620 / CBS 123657 / FGSC 9075 / NRRL 31084 / PH-1</strain>
        <strain evidence="2">PH-1 / ATCC MYA-4620 / FGSC 9075 / NRRL 31084</strain>
    </source>
</reference>
<evidence type="ECO:0000313" key="1">
    <source>
        <dbReference type="EMBL" id="CEF87935.1"/>
    </source>
</evidence>
<reference evidence="2" key="4">
    <citation type="submission" date="2017-01" db="UniProtKB">
        <authorList>
            <consortium name="EnsemblFungi"/>
        </authorList>
    </citation>
    <scope>IDENTIFICATION</scope>
    <source>
        <strain evidence="2">PH-1 / ATCC MYA-4620 / FGSC 9075 / NRRL 31084</strain>
    </source>
</reference>
<dbReference type="EnsemblFungi" id="CEF87935">
    <property type="protein sequence ID" value="CEF87935"/>
    <property type="gene ID" value="FGRRES_15631"/>
</dbReference>
<dbReference type="EMBL" id="HG970334">
    <property type="protein sequence ID" value="CEF87935.1"/>
    <property type="molecule type" value="Genomic_DNA"/>
</dbReference>
<reference evidence="2 3" key="1">
    <citation type="journal article" date="2007" name="Science">
        <title>The Fusarium graminearum genome reveals a link between localized polymorphism and pathogen specialization.</title>
        <authorList>
            <person name="Cuomo C.A."/>
            <person name="Gueldener U."/>
            <person name="Xu J.-R."/>
            <person name="Trail F."/>
            <person name="Turgeon B.G."/>
            <person name="Di Pietro A."/>
            <person name="Walton J.D."/>
            <person name="Ma L.-J."/>
            <person name="Baker S.E."/>
            <person name="Rep M."/>
            <person name="Adam G."/>
            <person name="Antoniw J."/>
            <person name="Baldwin T."/>
            <person name="Calvo S.E."/>
            <person name="Chang Y.-L."/>
            <person name="DeCaprio D."/>
            <person name="Gale L.R."/>
            <person name="Gnerre S."/>
            <person name="Goswami R.S."/>
            <person name="Hammond-Kosack K."/>
            <person name="Harris L.J."/>
            <person name="Hilburn K."/>
            <person name="Kennell J.C."/>
            <person name="Kroken S."/>
            <person name="Magnuson J.K."/>
            <person name="Mannhaupt G."/>
            <person name="Mauceli E.W."/>
            <person name="Mewes H.-W."/>
            <person name="Mitterbauer R."/>
            <person name="Muehlbauer G."/>
            <person name="Muensterkoetter M."/>
            <person name="Nelson D."/>
            <person name="O'Donnell K."/>
            <person name="Ouellet T."/>
            <person name="Qi W."/>
            <person name="Quesneville H."/>
            <person name="Roncero M.I.G."/>
            <person name="Seong K.-Y."/>
            <person name="Tetko I.V."/>
            <person name="Urban M."/>
            <person name="Waalwijk C."/>
            <person name="Ward T.J."/>
            <person name="Yao J."/>
            <person name="Birren B.W."/>
            <person name="Kistler H.C."/>
        </authorList>
    </citation>
    <scope>NUCLEOTIDE SEQUENCE [LARGE SCALE GENOMIC DNA]</scope>
    <source>
        <strain evidence="3">ATCC MYA-4620 / CBS 123657 / FGSC 9075 / NRRL 31084 / PH-1</strain>
        <strain evidence="2">PH-1 / ATCC MYA-4620 / FGSC 9075 / NRRL 31084</strain>
    </source>
</reference>
<name>A0A098E1G9_GIBZE</name>
<sequence length="73" mass="8446">MPGGVIVDNLSWEMAKMLNIPGCRKVEMNNYSGSKDCALYGNFQCLILSEWDTLNFYNYSTYWSSDTEYPQQI</sequence>
<accession>A0A098E1G9</accession>
<dbReference type="AlphaFoldDB" id="A0A098E1G9"/>